<dbReference type="CDD" id="cd12148">
    <property type="entry name" value="fungal_TF_MHR"/>
    <property type="match status" value="1"/>
</dbReference>
<dbReference type="AlphaFoldDB" id="A0AAJ0DEA9"/>
<keyword evidence="1" id="KW-0805">Transcription regulation</keyword>
<protein>
    <recommendedName>
        <fullName evidence="6">Transcription factor domain-containing protein</fullName>
    </recommendedName>
</protein>
<reference evidence="4" key="1">
    <citation type="submission" date="2023-04" db="EMBL/GenBank/DDBJ databases">
        <title>Black Yeasts Isolated from many extreme environments.</title>
        <authorList>
            <person name="Coleine C."/>
            <person name="Stajich J.E."/>
            <person name="Selbmann L."/>
        </authorList>
    </citation>
    <scope>NUCLEOTIDE SEQUENCE</scope>
    <source>
        <strain evidence="4">CCFEE 5312</strain>
    </source>
</reference>
<evidence type="ECO:0000256" key="1">
    <source>
        <dbReference type="ARBA" id="ARBA00023015"/>
    </source>
</evidence>
<evidence type="ECO:0000313" key="4">
    <source>
        <dbReference type="EMBL" id="KAK3052363.1"/>
    </source>
</evidence>
<organism evidence="4 5">
    <name type="scientific">Extremus antarcticus</name>
    <dbReference type="NCBI Taxonomy" id="702011"/>
    <lineage>
        <taxon>Eukaryota</taxon>
        <taxon>Fungi</taxon>
        <taxon>Dikarya</taxon>
        <taxon>Ascomycota</taxon>
        <taxon>Pezizomycotina</taxon>
        <taxon>Dothideomycetes</taxon>
        <taxon>Dothideomycetidae</taxon>
        <taxon>Mycosphaerellales</taxon>
        <taxon>Extremaceae</taxon>
        <taxon>Extremus</taxon>
    </lineage>
</organism>
<evidence type="ECO:0000256" key="3">
    <source>
        <dbReference type="ARBA" id="ARBA00023242"/>
    </source>
</evidence>
<evidence type="ECO:0000313" key="5">
    <source>
        <dbReference type="Proteomes" id="UP001271007"/>
    </source>
</evidence>
<dbReference type="PANTHER" id="PTHR47840">
    <property type="entry name" value="ZN(II)2CYS6 TRANSCRIPTION FACTOR (EUROFUNG)-RELATED"/>
    <property type="match status" value="1"/>
</dbReference>
<accession>A0AAJ0DEA9</accession>
<gene>
    <name evidence="4" type="ORF">LTR09_006573</name>
</gene>
<proteinExistence type="predicted"/>
<comment type="caution">
    <text evidence="4">The sequence shown here is derived from an EMBL/GenBank/DDBJ whole genome shotgun (WGS) entry which is preliminary data.</text>
</comment>
<keyword evidence="5" id="KW-1185">Reference proteome</keyword>
<dbReference type="PANTHER" id="PTHR47840:SF1">
    <property type="entry name" value="ZN(II)2CYS6 TRANSCRIPTION FACTOR (EUROFUNG)"/>
    <property type="match status" value="1"/>
</dbReference>
<dbReference type="Proteomes" id="UP001271007">
    <property type="component" value="Unassembled WGS sequence"/>
</dbReference>
<evidence type="ECO:0008006" key="6">
    <source>
        <dbReference type="Google" id="ProtNLM"/>
    </source>
</evidence>
<keyword evidence="3" id="KW-0539">Nucleus</keyword>
<evidence type="ECO:0000256" key="2">
    <source>
        <dbReference type="ARBA" id="ARBA00023163"/>
    </source>
</evidence>
<dbReference type="EMBL" id="JAWDJX010000021">
    <property type="protein sequence ID" value="KAK3052363.1"/>
    <property type="molecule type" value="Genomic_DNA"/>
</dbReference>
<keyword evidence="2" id="KW-0804">Transcription</keyword>
<name>A0AAJ0DEA9_9PEZI</name>
<sequence length="490" mass="54344">MSSDCGVLMARLIKTVSRLVTSDDELVRSIEGIECIMIESMLSNNAGDLRRAWLANRRAMNIAQTLGLHVKFPLTAKYLEANTLDRINIRYMWDRLVLSDRYLSLVLGLPQGYVEDLSQPQVCLATKCIACASGLEVDDCVDCTERMERILSVVAGLIVQRNDTNRTDTKATRVIDRMLQDGAALMPPKWWAVAHEPTEPGGDNQKAFRKVLRLTILFAYHHLLVQLHLPFMVLPSTESQPGYSKMTASIAARAVVNRYVSYRNSAASRSYCRGIDIIAFVASTTLCLAHINSSPKCGDNFGTALTVWDTLQHQRLSDRGLLELTFSFLHMLAREHQDATSRDICRILEPLLAFERASAGGESYIISAVAKKTGKDTQDVEDVDASSDELFITLPHTANTKIERCTIHMDLFDLAAWPIGDSPLPLYEADSYEPGAGSALNDLIAQDGSALSGRYTSTQPVDIPRTGAELSSWTFDDLFNGEADQRFDKI</sequence>